<reference evidence="1 2" key="2">
    <citation type="journal article" date="2022" name="Mol. Ecol. Resour.">
        <title>The genomes of chicory, endive, great burdock and yacon provide insights into Asteraceae paleo-polyploidization history and plant inulin production.</title>
        <authorList>
            <person name="Fan W."/>
            <person name="Wang S."/>
            <person name="Wang H."/>
            <person name="Wang A."/>
            <person name="Jiang F."/>
            <person name="Liu H."/>
            <person name="Zhao H."/>
            <person name="Xu D."/>
            <person name="Zhang Y."/>
        </authorList>
    </citation>
    <scope>NUCLEOTIDE SEQUENCE [LARGE SCALE GENOMIC DNA]</scope>
    <source>
        <strain evidence="2">cv. Yunnan</strain>
        <tissue evidence="1">Leaves</tissue>
    </source>
</reference>
<comment type="caution">
    <text evidence="1">The sequence shown here is derived from an EMBL/GenBank/DDBJ whole genome shotgun (WGS) entry which is preliminary data.</text>
</comment>
<organism evidence="1 2">
    <name type="scientific">Smallanthus sonchifolius</name>
    <dbReference type="NCBI Taxonomy" id="185202"/>
    <lineage>
        <taxon>Eukaryota</taxon>
        <taxon>Viridiplantae</taxon>
        <taxon>Streptophyta</taxon>
        <taxon>Embryophyta</taxon>
        <taxon>Tracheophyta</taxon>
        <taxon>Spermatophyta</taxon>
        <taxon>Magnoliopsida</taxon>
        <taxon>eudicotyledons</taxon>
        <taxon>Gunneridae</taxon>
        <taxon>Pentapetalae</taxon>
        <taxon>asterids</taxon>
        <taxon>campanulids</taxon>
        <taxon>Asterales</taxon>
        <taxon>Asteraceae</taxon>
        <taxon>Asteroideae</taxon>
        <taxon>Heliantheae alliance</taxon>
        <taxon>Millerieae</taxon>
        <taxon>Smallanthus</taxon>
    </lineage>
</organism>
<accession>A0ACB9HQS1</accession>
<protein>
    <submittedName>
        <fullName evidence="1">Uncharacterized protein</fullName>
    </submittedName>
</protein>
<evidence type="ECO:0000313" key="1">
    <source>
        <dbReference type="EMBL" id="KAI3797591.1"/>
    </source>
</evidence>
<sequence length="207" mass="22838">MTEIMVCHLPNGKTPLVGFGGVTKGDVSRDVVFKERFLYKDVMSGNVKDSVSAGDVQGVQFEVELESDDRSNIGASSDQTETSSEEPEGPSLARYIARKVIKPQLRAYDNGIIVYLLLYADDMLVAGKDKVETDATKALLMNEFEIKDLREARKILDMEISCHTSPQAPLDACRWRFATSHACISPKGHNLIGPFLGLPLADRYLKA</sequence>
<evidence type="ECO:0000313" key="2">
    <source>
        <dbReference type="Proteomes" id="UP001056120"/>
    </source>
</evidence>
<dbReference type="Proteomes" id="UP001056120">
    <property type="component" value="Linkage Group LG11"/>
</dbReference>
<gene>
    <name evidence="1" type="ORF">L1987_32850</name>
</gene>
<proteinExistence type="predicted"/>
<keyword evidence="2" id="KW-1185">Reference proteome</keyword>
<dbReference type="EMBL" id="CM042028">
    <property type="protein sequence ID" value="KAI3797591.1"/>
    <property type="molecule type" value="Genomic_DNA"/>
</dbReference>
<reference evidence="2" key="1">
    <citation type="journal article" date="2022" name="Mol. Ecol. Resour.">
        <title>The genomes of chicory, endive, great burdock and yacon provide insights into Asteraceae palaeo-polyploidization history and plant inulin production.</title>
        <authorList>
            <person name="Fan W."/>
            <person name="Wang S."/>
            <person name="Wang H."/>
            <person name="Wang A."/>
            <person name="Jiang F."/>
            <person name="Liu H."/>
            <person name="Zhao H."/>
            <person name="Xu D."/>
            <person name="Zhang Y."/>
        </authorList>
    </citation>
    <scope>NUCLEOTIDE SEQUENCE [LARGE SCALE GENOMIC DNA]</scope>
    <source>
        <strain evidence="2">cv. Yunnan</strain>
    </source>
</reference>
<name>A0ACB9HQS1_9ASTR</name>